<feature type="non-terminal residue" evidence="2">
    <location>
        <position position="177"/>
    </location>
</feature>
<feature type="region of interest" description="Disordered" evidence="1">
    <location>
        <begin position="1"/>
        <end position="50"/>
    </location>
</feature>
<feature type="compositionally biased region" description="Acidic residues" evidence="1">
    <location>
        <begin position="12"/>
        <end position="39"/>
    </location>
</feature>
<dbReference type="AlphaFoldDB" id="A0A9N9GN93"/>
<proteinExistence type="predicted"/>
<protein>
    <submittedName>
        <fullName evidence="2">8903_t:CDS:1</fullName>
    </submittedName>
</protein>
<keyword evidence="3" id="KW-1185">Reference proteome</keyword>
<evidence type="ECO:0000256" key="1">
    <source>
        <dbReference type="SAM" id="MobiDB-lite"/>
    </source>
</evidence>
<feature type="compositionally biased region" description="Low complexity" evidence="1">
    <location>
        <begin position="1"/>
        <end position="11"/>
    </location>
</feature>
<evidence type="ECO:0000313" key="2">
    <source>
        <dbReference type="EMBL" id="CAG8614074.1"/>
    </source>
</evidence>
<comment type="caution">
    <text evidence="2">The sequence shown here is derived from an EMBL/GenBank/DDBJ whole genome shotgun (WGS) entry which is preliminary data.</text>
</comment>
<name>A0A9N9GN93_9GLOM</name>
<dbReference type="Proteomes" id="UP000789508">
    <property type="component" value="Unassembled WGS sequence"/>
</dbReference>
<evidence type="ECO:0000313" key="3">
    <source>
        <dbReference type="Proteomes" id="UP000789508"/>
    </source>
</evidence>
<accession>A0A9N9GN93</accession>
<dbReference type="EMBL" id="CAJVPS010005329">
    <property type="protein sequence ID" value="CAG8614074.1"/>
    <property type="molecule type" value="Genomic_DNA"/>
</dbReference>
<gene>
    <name evidence="2" type="ORF">ALEPTO_LOCUS8688</name>
</gene>
<organism evidence="2 3">
    <name type="scientific">Ambispora leptoticha</name>
    <dbReference type="NCBI Taxonomy" id="144679"/>
    <lineage>
        <taxon>Eukaryota</taxon>
        <taxon>Fungi</taxon>
        <taxon>Fungi incertae sedis</taxon>
        <taxon>Mucoromycota</taxon>
        <taxon>Glomeromycotina</taxon>
        <taxon>Glomeromycetes</taxon>
        <taxon>Archaeosporales</taxon>
        <taxon>Ambisporaceae</taxon>
        <taxon>Ambispora</taxon>
    </lineage>
</organism>
<reference evidence="2" key="1">
    <citation type="submission" date="2021-06" db="EMBL/GenBank/DDBJ databases">
        <authorList>
            <person name="Kallberg Y."/>
            <person name="Tangrot J."/>
            <person name="Rosling A."/>
        </authorList>
    </citation>
    <scope>NUCLEOTIDE SEQUENCE</scope>
    <source>
        <strain evidence="2">FL130A</strain>
    </source>
</reference>
<sequence>DDDNDSNNNDSNNDDDNSNNDDDEIGTTSEEENSQEENSNDNSSSEEIGYQDDYQEDYQENSQEDFDQLLEQFDIATTMLSKAKYLIIAECRIIFLGLKANLTENRTYFKMWLMRYTQEIFVPIQTCLPLIYTATSSNETQNLQGYQYFTSRLTQSIHRRIASNNSNDEIERYWLTQ</sequence>